<keyword evidence="3" id="KW-1185">Reference proteome</keyword>
<evidence type="ECO:0000313" key="2">
    <source>
        <dbReference type="EMBL" id="GMH18542.1"/>
    </source>
</evidence>
<dbReference type="EMBL" id="BSYO01000019">
    <property type="protein sequence ID" value="GMH18542.1"/>
    <property type="molecule type" value="Genomic_DNA"/>
</dbReference>
<evidence type="ECO:0000256" key="1">
    <source>
        <dbReference type="SAM" id="MobiDB-lite"/>
    </source>
</evidence>
<name>A0AAD3SY15_NEPGR</name>
<feature type="compositionally biased region" description="Polar residues" evidence="1">
    <location>
        <begin position="54"/>
        <end position="67"/>
    </location>
</feature>
<evidence type="ECO:0000313" key="3">
    <source>
        <dbReference type="Proteomes" id="UP001279734"/>
    </source>
</evidence>
<dbReference type="AlphaFoldDB" id="A0AAD3SY15"/>
<accession>A0AAD3SY15</accession>
<organism evidence="2 3">
    <name type="scientific">Nepenthes gracilis</name>
    <name type="common">Slender pitcher plant</name>
    <dbReference type="NCBI Taxonomy" id="150966"/>
    <lineage>
        <taxon>Eukaryota</taxon>
        <taxon>Viridiplantae</taxon>
        <taxon>Streptophyta</taxon>
        <taxon>Embryophyta</taxon>
        <taxon>Tracheophyta</taxon>
        <taxon>Spermatophyta</taxon>
        <taxon>Magnoliopsida</taxon>
        <taxon>eudicotyledons</taxon>
        <taxon>Gunneridae</taxon>
        <taxon>Pentapetalae</taxon>
        <taxon>Caryophyllales</taxon>
        <taxon>Nepenthaceae</taxon>
        <taxon>Nepenthes</taxon>
    </lineage>
</organism>
<reference evidence="2" key="1">
    <citation type="submission" date="2023-05" db="EMBL/GenBank/DDBJ databases">
        <title>Nepenthes gracilis genome sequencing.</title>
        <authorList>
            <person name="Fukushima K."/>
        </authorList>
    </citation>
    <scope>NUCLEOTIDE SEQUENCE</scope>
    <source>
        <strain evidence="2">SING2019-196</strain>
    </source>
</reference>
<gene>
    <name evidence="2" type="ORF">Nepgr_020383</name>
</gene>
<sequence>MNCNQQDATAAVSTSIVRSIGHQQGSRRHSFFTKNTNSNKEINIHIGDPTARLTSFHASQSPQQGKTYSRRQQKQRPSPQTNGVAMLHQPNQHHPL</sequence>
<proteinExistence type="predicted"/>
<dbReference type="Proteomes" id="UP001279734">
    <property type="component" value="Unassembled WGS sequence"/>
</dbReference>
<feature type="region of interest" description="Disordered" evidence="1">
    <location>
        <begin position="54"/>
        <end position="96"/>
    </location>
</feature>
<comment type="caution">
    <text evidence="2">The sequence shown here is derived from an EMBL/GenBank/DDBJ whole genome shotgun (WGS) entry which is preliminary data.</text>
</comment>
<protein>
    <submittedName>
        <fullName evidence="2">Uncharacterized protein</fullName>
    </submittedName>
</protein>